<dbReference type="GO" id="GO:0004177">
    <property type="term" value="F:aminopeptidase activity"/>
    <property type="evidence" value="ECO:0007669"/>
    <property type="project" value="TreeGrafter"/>
</dbReference>
<dbReference type="CDD" id="cd02252">
    <property type="entry name" value="nylC_like"/>
    <property type="match status" value="1"/>
</dbReference>
<dbReference type="PANTHER" id="PTHR36512">
    <property type="entry name" value="D-AMINOPEPTIDASE"/>
    <property type="match status" value="1"/>
</dbReference>
<dbReference type="SUPFAM" id="SSF56266">
    <property type="entry name" value="DmpA/ArgJ-like"/>
    <property type="match status" value="1"/>
</dbReference>
<gene>
    <name evidence="2" type="ORF">METZ01_LOCUS240718</name>
</gene>
<protein>
    <recommendedName>
        <fullName evidence="3">Peptidase S58 DmpA</fullName>
    </recommendedName>
</protein>
<accession>A0A382HKG3</accession>
<feature type="non-terminal residue" evidence="2">
    <location>
        <position position="1"/>
    </location>
</feature>
<dbReference type="InterPro" id="IPR005321">
    <property type="entry name" value="Peptidase_S58_DmpA"/>
</dbReference>
<organism evidence="2">
    <name type="scientific">marine metagenome</name>
    <dbReference type="NCBI Taxonomy" id="408172"/>
    <lineage>
        <taxon>unclassified sequences</taxon>
        <taxon>metagenomes</taxon>
        <taxon>ecological metagenomes</taxon>
    </lineage>
</organism>
<evidence type="ECO:0008006" key="3">
    <source>
        <dbReference type="Google" id="ProtNLM"/>
    </source>
</evidence>
<reference evidence="2" key="1">
    <citation type="submission" date="2018-05" db="EMBL/GenBank/DDBJ databases">
        <authorList>
            <person name="Lanie J.A."/>
            <person name="Ng W.-L."/>
            <person name="Kazmierczak K.M."/>
            <person name="Andrzejewski T.M."/>
            <person name="Davidsen T.M."/>
            <person name="Wayne K.J."/>
            <person name="Tettelin H."/>
            <person name="Glass J.I."/>
            <person name="Rusch D."/>
            <person name="Podicherti R."/>
            <person name="Tsui H.-C.T."/>
            <person name="Winkler M.E."/>
        </authorList>
    </citation>
    <scope>NUCLEOTIDE SEQUENCE</scope>
</reference>
<proteinExistence type="inferred from homology"/>
<sequence length="316" mass="32913">MKPGPKNCITDVSGIKVGHAQDMKLMSGTTVILPDEAAVAAVDCRGGAPGTRETDVLHPANLVEEVHAVVLSGGSAMGLDAASGASSWLKKNGRGFSVADGVSVPIVPAAILFDLLNGGDKSIIDEQTYFEFGKEAAAKASCKCTLGNIGAGTGAKAGTYKGGIGTASLINKRSVNSKSNGYTVGVLVAVNSFGSVSMPNRADFWAWPFERGNEFGGRGVPVFIKDSEHGKDLQKINELPLDFDFESPFRQSSISSSLDAPDDETIDGNISLNTTLCVVATDAVLTKAQAQRVAIMAHDGFARAIRPVHTPFDGDV</sequence>
<dbReference type="EMBL" id="UINC01061854">
    <property type="protein sequence ID" value="SVB87864.1"/>
    <property type="molecule type" value="Genomic_DNA"/>
</dbReference>
<dbReference type="InterPro" id="IPR016117">
    <property type="entry name" value="ArgJ-like_dom_sf"/>
</dbReference>
<dbReference type="Pfam" id="PF03576">
    <property type="entry name" value="Peptidase_S58"/>
    <property type="match status" value="1"/>
</dbReference>
<dbReference type="PANTHER" id="PTHR36512:SF3">
    <property type="entry name" value="BLR5678 PROTEIN"/>
    <property type="match status" value="1"/>
</dbReference>
<evidence type="ECO:0000313" key="2">
    <source>
        <dbReference type="EMBL" id="SVB87864.1"/>
    </source>
</evidence>
<comment type="similarity">
    <text evidence="1">Belongs to the peptidase S58 family.</text>
</comment>
<feature type="non-terminal residue" evidence="2">
    <location>
        <position position="316"/>
    </location>
</feature>
<evidence type="ECO:0000256" key="1">
    <source>
        <dbReference type="ARBA" id="ARBA00007068"/>
    </source>
</evidence>
<dbReference type="AlphaFoldDB" id="A0A382HKG3"/>
<dbReference type="Gene3D" id="3.60.70.12">
    <property type="entry name" value="L-amino peptidase D-ALA esterase/amidase"/>
    <property type="match status" value="1"/>
</dbReference>
<name>A0A382HKG3_9ZZZZ</name>